<evidence type="ECO:0000313" key="6">
    <source>
        <dbReference type="EMBL" id="BEG99160.1"/>
    </source>
</evidence>
<dbReference type="InterPro" id="IPR012318">
    <property type="entry name" value="HTH_CRP"/>
</dbReference>
<dbReference type="Gene3D" id="2.60.120.10">
    <property type="entry name" value="Jelly Rolls"/>
    <property type="match status" value="1"/>
</dbReference>
<accession>A0ABN6ZAP7</accession>
<feature type="domain" description="HTH crp-type" evidence="5">
    <location>
        <begin position="150"/>
        <end position="217"/>
    </location>
</feature>
<protein>
    <submittedName>
        <fullName evidence="6">Crp/Fnr family transcriptional regulator</fullName>
    </submittedName>
</protein>
<gene>
    <name evidence="6" type="ORF">BSYN_14250</name>
</gene>
<keyword evidence="7" id="KW-1185">Reference proteome</keyword>
<dbReference type="InterPro" id="IPR000595">
    <property type="entry name" value="cNMP-bd_dom"/>
</dbReference>
<dbReference type="SMART" id="SM00100">
    <property type="entry name" value="cNMP"/>
    <property type="match status" value="1"/>
</dbReference>
<evidence type="ECO:0000259" key="5">
    <source>
        <dbReference type="PROSITE" id="PS51063"/>
    </source>
</evidence>
<keyword evidence="1" id="KW-0805">Transcription regulation</keyword>
<dbReference type="Pfam" id="PF00027">
    <property type="entry name" value="cNMP_binding"/>
    <property type="match status" value="1"/>
</dbReference>
<dbReference type="PROSITE" id="PS50042">
    <property type="entry name" value="CNMP_BINDING_3"/>
    <property type="match status" value="1"/>
</dbReference>
<evidence type="ECO:0000256" key="3">
    <source>
        <dbReference type="ARBA" id="ARBA00023163"/>
    </source>
</evidence>
<dbReference type="InterPro" id="IPR014710">
    <property type="entry name" value="RmlC-like_jellyroll"/>
</dbReference>
<keyword evidence="2" id="KW-0238">DNA-binding</keyword>
<dbReference type="RefSeq" id="WP_353334359.1">
    <property type="nucleotide sequence ID" value="NZ_AP028055.1"/>
</dbReference>
<dbReference type="EMBL" id="AP028055">
    <property type="protein sequence ID" value="BEG99160.1"/>
    <property type="molecule type" value="Genomic_DNA"/>
</dbReference>
<dbReference type="Pfam" id="PF13545">
    <property type="entry name" value="HTH_Crp_2"/>
    <property type="match status" value="1"/>
</dbReference>
<evidence type="ECO:0000313" key="7">
    <source>
        <dbReference type="Proteomes" id="UP001496674"/>
    </source>
</evidence>
<dbReference type="InterPro" id="IPR036390">
    <property type="entry name" value="WH_DNA-bd_sf"/>
</dbReference>
<sequence>MDTMYETLLQMPLFQGLGEDEITKIVGKVKLHFQKFKAGSVIFKKGDLCNQLVFLLKGELMIESDDLSGNFVLKEFSDVPGLIELHSLFGINTNYAFNYIAESDVDLITVDKLFILSELDKYEIFRMNFRNIISNRVQQLQEKLWSSSSECLETKLVDFLVNRCERPSGKKLLKIKMEDLALMIGETRLSVSKLLNNLEKDGLIILRRTEIEVPDLYQLKVWRDQFVESLTRPKEI</sequence>
<feature type="domain" description="Cyclic nucleotide-binding" evidence="4">
    <location>
        <begin position="13"/>
        <end position="112"/>
    </location>
</feature>
<evidence type="ECO:0000256" key="2">
    <source>
        <dbReference type="ARBA" id="ARBA00023125"/>
    </source>
</evidence>
<organism evidence="6 7">
    <name type="scientific">Bacteroides sedimenti</name>
    <dbReference type="NCBI Taxonomy" id="2136147"/>
    <lineage>
        <taxon>Bacteria</taxon>
        <taxon>Pseudomonadati</taxon>
        <taxon>Bacteroidota</taxon>
        <taxon>Bacteroidia</taxon>
        <taxon>Bacteroidales</taxon>
        <taxon>Bacteroidaceae</taxon>
        <taxon>Bacteroides</taxon>
    </lineage>
</organism>
<evidence type="ECO:0000259" key="4">
    <source>
        <dbReference type="PROSITE" id="PS50042"/>
    </source>
</evidence>
<dbReference type="SUPFAM" id="SSF46785">
    <property type="entry name" value="Winged helix' DNA-binding domain"/>
    <property type="match status" value="1"/>
</dbReference>
<name>A0ABN6ZAP7_9BACE</name>
<dbReference type="SUPFAM" id="SSF51206">
    <property type="entry name" value="cAMP-binding domain-like"/>
    <property type="match status" value="1"/>
</dbReference>
<reference evidence="6 7" key="1">
    <citation type="submission" date="2023-04" db="EMBL/GenBank/DDBJ databases">
        <title>Draft genome sequence of acteroides sedimenti strain YN3PY1.</title>
        <authorList>
            <person name="Yoshida N."/>
        </authorList>
    </citation>
    <scope>NUCLEOTIDE SEQUENCE [LARGE SCALE GENOMIC DNA]</scope>
    <source>
        <strain evidence="6 7">YN3PY1</strain>
    </source>
</reference>
<evidence type="ECO:0000256" key="1">
    <source>
        <dbReference type="ARBA" id="ARBA00023015"/>
    </source>
</evidence>
<dbReference type="InterPro" id="IPR018490">
    <property type="entry name" value="cNMP-bd_dom_sf"/>
</dbReference>
<proteinExistence type="predicted"/>
<dbReference type="CDD" id="cd00038">
    <property type="entry name" value="CAP_ED"/>
    <property type="match status" value="1"/>
</dbReference>
<dbReference type="PROSITE" id="PS51063">
    <property type="entry name" value="HTH_CRP_2"/>
    <property type="match status" value="1"/>
</dbReference>
<dbReference type="Proteomes" id="UP001496674">
    <property type="component" value="Chromosome"/>
</dbReference>
<keyword evidence="3" id="KW-0804">Transcription</keyword>